<dbReference type="AlphaFoldDB" id="A0A9Q0KFB4"/>
<evidence type="ECO:0000313" key="2">
    <source>
        <dbReference type="EMBL" id="KAJ4969394.1"/>
    </source>
</evidence>
<name>A0A9Q0KFB4_9MAGN</name>
<feature type="region of interest" description="Disordered" evidence="1">
    <location>
        <begin position="164"/>
        <end position="186"/>
    </location>
</feature>
<evidence type="ECO:0000313" key="3">
    <source>
        <dbReference type="Proteomes" id="UP001141806"/>
    </source>
</evidence>
<dbReference type="EMBL" id="JAMYWD010000006">
    <property type="protein sequence ID" value="KAJ4969394.1"/>
    <property type="molecule type" value="Genomic_DNA"/>
</dbReference>
<keyword evidence="3" id="KW-1185">Reference proteome</keyword>
<evidence type="ECO:0000256" key="1">
    <source>
        <dbReference type="SAM" id="MobiDB-lite"/>
    </source>
</evidence>
<comment type="caution">
    <text evidence="2">The sequence shown here is derived from an EMBL/GenBank/DDBJ whole genome shotgun (WGS) entry which is preliminary data.</text>
</comment>
<protein>
    <submittedName>
        <fullName evidence="2">Uncharacterized protein</fullName>
    </submittedName>
</protein>
<reference evidence="2" key="1">
    <citation type="journal article" date="2023" name="Plant J.">
        <title>The genome of the king protea, Protea cynaroides.</title>
        <authorList>
            <person name="Chang J."/>
            <person name="Duong T.A."/>
            <person name="Schoeman C."/>
            <person name="Ma X."/>
            <person name="Roodt D."/>
            <person name="Barker N."/>
            <person name="Li Z."/>
            <person name="Van de Peer Y."/>
            <person name="Mizrachi E."/>
        </authorList>
    </citation>
    <scope>NUCLEOTIDE SEQUENCE</scope>
    <source>
        <tissue evidence="2">Young leaves</tissue>
    </source>
</reference>
<organism evidence="2 3">
    <name type="scientific">Protea cynaroides</name>
    <dbReference type="NCBI Taxonomy" id="273540"/>
    <lineage>
        <taxon>Eukaryota</taxon>
        <taxon>Viridiplantae</taxon>
        <taxon>Streptophyta</taxon>
        <taxon>Embryophyta</taxon>
        <taxon>Tracheophyta</taxon>
        <taxon>Spermatophyta</taxon>
        <taxon>Magnoliopsida</taxon>
        <taxon>Proteales</taxon>
        <taxon>Proteaceae</taxon>
        <taxon>Protea</taxon>
    </lineage>
</organism>
<dbReference type="OrthoDB" id="1899410at2759"/>
<feature type="region of interest" description="Disordered" evidence="1">
    <location>
        <begin position="213"/>
        <end position="257"/>
    </location>
</feature>
<accession>A0A9Q0KFB4</accession>
<gene>
    <name evidence="2" type="ORF">NE237_016095</name>
</gene>
<proteinExistence type="predicted"/>
<dbReference type="Proteomes" id="UP001141806">
    <property type="component" value="Unassembled WGS sequence"/>
</dbReference>
<feature type="compositionally biased region" description="Basic residues" evidence="1">
    <location>
        <begin position="224"/>
        <end position="239"/>
    </location>
</feature>
<feature type="compositionally biased region" description="Polar residues" evidence="1">
    <location>
        <begin position="240"/>
        <end position="257"/>
    </location>
</feature>
<feature type="compositionally biased region" description="Polar residues" evidence="1">
    <location>
        <begin position="164"/>
        <end position="174"/>
    </location>
</feature>
<dbReference type="PANTHER" id="PTHR35986">
    <property type="entry name" value="EXPRESSED PROTEIN"/>
    <property type="match status" value="1"/>
</dbReference>
<feature type="compositionally biased region" description="Basic and acidic residues" evidence="1">
    <location>
        <begin position="175"/>
        <end position="184"/>
    </location>
</feature>
<sequence>MDLFELGEGICRAENGEEMVMTQIVRERGLSLAVVFGLKGRLNKSMAALLELEQILLSSKLKLTVNKCGKGCGAVWSVTSLQFVGARRSLRFAVTISAAVLAGRWKIRSSLYSCLDYILSLEGSCMQTELANLLLTKYRDDPLSMKLINKHFYSEKSWRTQNFDTDSKQSQNFDTDSKPTDMEPKQSVMTSGANMIADPLECVLGGYWGKGEEIRHPDTTGVSPRRRIRANKRARRQHRMQQQEVSSTSQYAQAQVE</sequence>
<dbReference type="PANTHER" id="PTHR35986:SF1">
    <property type="entry name" value="OS10G0430800 PROTEIN"/>
    <property type="match status" value="1"/>
</dbReference>